<reference evidence="3" key="1">
    <citation type="submission" date="2016-11" db="EMBL/GenBank/DDBJ databases">
        <authorList>
            <person name="Varghese N."/>
            <person name="Submissions S."/>
        </authorList>
    </citation>
    <scope>NUCLEOTIDE SEQUENCE [LARGE SCALE GENOMIC DNA]</scope>
    <source>
        <strain evidence="3">DSM 15449</strain>
    </source>
</reference>
<accession>A0A1M6FMM1</accession>
<keyword evidence="1" id="KW-0732">Signal</keyword>
<evidence type="ECO:0000313" key="3">
    <source>
        <dbReference type="Proteomes" id="UP000183954"/>
    </source>
</evidence>
<name>A0A1M6FMM1_9FIRM</name>
<gene>
    <name evidence="2" type="ORF">SAMN02746098_04965</name>
</gene>
<evidence type="ECO:0000313" key="2">
    <source>
        <dbReference type="EMBL" id="SHI98915.1"/>
    </source>
</evidence>
<dbReference type="PROSITE" id="PS51257">
    <property type="entry name" value="PROKAR_LIPOPROTEIN"/>
    <property type="match status" value="1"/>
</dbReference>
<dbReference type="RefSeq" id="WP_073033077.1">
    <property type="nucleotide sequence ID" value="NZ_FQXJ01000032.1"/>
</dbReference>
<dbReference type="OrthoDB" id="1806517at2"/>
<dbReference type="STRING" id="1121420.SAMN02746098_04965"/>
<protein>
    <submittedName>
        <fullName evidence="2">Uncharacterized protein</fullName>
    </submittedName>
</protein>
<proteinExistence type="predicted"/>
<sequence length="548" mass="61642">MKKILAMSLLSILFLTLVTGCKSSELSEQEPVQINDLGDVSFTLSKTTVSEEYRPSQGAKTLSLADPDGNEWQLVIPQNALMYDETISMQLVSDVKQDVLNGNKIGGVVLKPEGLHFINPVYLNVRGPLVSEQSCVLGGTSEGKALNFSKAVFSNNTLIAEIEHFSSYFTYTPTSEQELQELAEKAEADYAETIKEVKAFLKTPVSVPPIPPNFEFTCDILSERRPVSLYISLVMQPEKDLIVKMLAAGNRTHLMGGSEESIEYARQLQERLIKKVDKLIRTYKNDNEKLVPVMNLSFIVLKAAHRLGMDASFNPYFETFSDWMERSAEEQVERIKKNHNYTALCKVMALLQGRAIIAQDFNQTMELSEKFKEKLRDALTFTLSIEGEVTDTDSEGDTSVWKTSGEVLLEFDMETFTHKRQFLTGGGQCEFTDYTLNGKRDTKLANSPTEVKAHAYLISTDKDKYEIKLSINRIAPDTINYTASDGFQFSLNGNHYLYANLFSENYDGINFSIPMNLKNGLDQMTEAIRGTEESSTGIYEFTLKHTPR</sequence>
<evidence type="ECO:0000256" key="1">
    <source>
        <dbReference type="SAM" id="SignalP"/>
    </source>
</evidence>
<feature type="chain" id="PRO_5012951791" evidence="1">
    <location>
        <begin position="24"/>
        <end position="548"/>
    </location>
</feature>
<keyword evidence="3" id="KW-1185">Reference proteome</keyword>
<organism evidence="2 3">
    <name type="scientific">Desulfosporosinus lacus DSM 15449</name>
    <dbReference type="NCBI Taxonomy" id="1121420"/>
    <lineage>
        <taxon>Bacteria</taxon>
        <taxon>Bacillati</taxon>
        <taxon>Bacillota</taxon>
        <taxon>Clostridia</taxon>
        <taxon>Eubacteriales</taxon>
        <taxon>Desulfitobacteriaceae</taxon>
        <taxon>Desulfosporosinus</taxon>
    </lineage>
</organism>
<dbReference type="Proteomes" id="UP000183954">
    <property type="component" value="Unassembled WGS sequence"/>
</dbReference>
<dbReference type="AlphaFoldDB" id="A0A1M6FMM1"/>
<dbReference type="EMBL" id="FQXJ01000032">
    <property type="protein sequence ID" value="SHI98915.1"/>
    <property type="molecule type" value="Genomic_DNA"/>
</dbReference>
<feature type="signal peptide" evidence="1">
    <location>
        <begin position="1"/>
        <end position="23"/>
    </location>
</feature>